<evidence type="ECO:0000256" key="1">
    <source>
        <dbReference type="SAM" id="Phobius"/>
    </source>
</evidence>
<evidence type="ECO:0000313" key="3">
    <source>
        <dbReference type="Proteomes" id="UP000265703"/>
    </source>
</evidence>
<keyword evidence="3" id="KW-1185">Reference proteome</keyword>
<dbReference type="AlphaFoldDB" id="A0A397T8E2"/>
<dbReference type="EMBL" id="QKYT01000088">
    <property type="protein sequence ID" value="RIA94152.1"/>
    <property type="molecule type" value="Genomic_DNA"/>
</dbReference>
<keyword evidence="1" id="KW-1133">Transmembrane helix</keyword>
<proteinExistence type="predicted"/>
<sequence>MFGSSIFWSIHFCFNQVLYQVRMVTLQTPHTDTIVLLLNIFLALIFLIPS</sequence>
<dbReference type="Proteomes" id="UP000265703">
    <property type="component" value="Unassembled WGS sequence"/>
</dbReference>
<gene>
    <name evidence="2" type="ORF">C1645_818438</name>
</gene>
<keyword evidence="1" id="KW-0472">Membrane</keyword>
<keyword evidence="1" id="KW-0812">Transmembrane</keyword>
<organism evidence="2 3">
    <name type="scientific">Glomus cerebriforme</name>
    <dbReference type="NCBI Taxonomy" id="658196"/>
    <lineage>
        <taxon>Eukaryota</taxon>
        <taxon>Fungi</taxon>
        <taxon>Fungi incertae sedis</taxon>
        <taxon>Mucoromycota</taxon>
        <taxon>Glomeromycotina</taxon>
        <taxon>Glomeromycetes</taxon>
        <taxon>Glomerales</taxon>
        <taxon>Glomeraceae</taxon>
        <taxon>Glomus</taxon>
    </lineage>
</organism>
<feature type="transmembrane region" description="Helical" evidence="1">
    <location>
        <begin position="33"/>
        <end position="49"/>
    </location>
</feature>
<evidence type="ECO:0000313" key="2">
    <source>
        <dbReference type="EMBL" id="RIA94152.1"/>
    </source>
</evidence>
<protein>
    <submittedName>
        <fullName evidence="2">Uncharacterized protein</fullName>
    </submittedName>
</protein>
<reference evidence="2 3" key="1">
    <citation type="submission" date="2018-06" db="EMBL/GenBank/DDBJ databases">
        <title>Comparative genomics reveals the genomic features of Rhizophagus irregularis, R. cerebriforme, R. diaphanum and Gigaspora rosea, and their symbiotic lifestyle signature.</title>
        <authorList>
            <person name="Morin E."/>
            <person name="San Clemente H."/>
            <person name="Chen E.C.H."/>
            <person name="De La Providencia I."/>
            <person name="Hainaut M."/>
            <person name="Kuo A."/>
            <person name="Kohler A."/>
            <person name="Murat C."/>
            <person name="Tang N."/>
            <person name="Roy S."/>
            <person name="Loubradou J."/>
            <person name="Henrissat B."/>
            <person name="Grigoriev I.V."/>
            <person name="Corradi N."/>
            <person name="Roux C."/>
            <person name="Martin F.M."/>
        </authorList>
    </citation>
    <scope>NUCLEOTIDE SEQUENCE [LARGE SCALE GENOMIC DNA]</scope>
    <source>
        <strain evidence="2 3">DAOM 227022</strain>
    </source>
</reference>
<comment type="caution">
    <text evidence="2">The sequence shown here is derived from an EMBL/GenBank/DDBJ whole genome shotgun (WGS) entry which is preliminary data.</text>
</comment>
<accession>A0A397T8E2</accession>
<name>A0A397T8E2_9GLOM</name>